<protein>
    <submittedName>
        <fullName evidence="2">Tellurium resistance protein, putative</fullName>
    </submittedName>
</protein>
<evidence type="ECO:0000259" key="1">
    <source>
        <dbReference type="SMART" id="SM00327"/>
    </source>
</evidence>
<dbReference type="Gene3D" id="3.40.50.410">
    <property type="entry name" value="von Willebrand factor, type A domain"/>
    <property type="match status" value="1"/>
</dbReference>
<dbReference type="EMBL" id="CP002191">
    <property type="protein sequence ID" value="AFD24726.1"/>
    <property type="molecule type" value="Genomic_DNA"/>
</dbReference>
<dbReference type="InterPro" id="IPR003325">
    <property type="entry name" value="TerD"/>
</dbReference>
<dbReference type="InterPro" id="IPR002035">
    <property type="entry name" value="VWF_A"/>
</dbReference>
<dbReference type="eggNOG" id="COG2310">
    <property type="taxonomic scope" value="Bacteria"/>
</dbReference>
<dbReference type="Gene3D" id="2.60.60.30">
    <property type="entry name" value="sav2460 like domains"/>
    <property type="match status" value="1"/>
</dbReference>
<accession>H8GXZ4</accession>
<dbReference type="PANTHER" id="PTHR32097:SF3">
    <property type="entry name" value="TELLURITE RESISTANCE PROTEIN"/>
    <property type="match status" value="1"/>
</dbReference>
<dbReference type="OrthoDB" id="5756874at2"/>
<organism evidence="2 3">
    <name type="scientific">Deinococcus gobiensis (strain DSM 21396 / JCM 16679 / CGMCC 1.7299 / I-0)</name>
    <dbReference type="NCBI Taxonomy" id="745776"/>
    <lineage>
        <taxon>Bacteria</taxon>
        <taxon>Thermotogati</taxon>
        <taxon>Deinococcota</taxon>
        <taxon>Deinococci</taxon>
        <taxon>Deinococcales</taxon>
        <taxon>Deinococcaceae</taxon>
        <taxon>Deinococcus</taxon>
    </lineage>
</organism>
<reference evidence="2 3" key="1">
    <citation type="journal article" date="2012" name="PLoS ONE">
        <title>Genome sequence and transcriptome analysis of the radioresistant bacterium Deinococcus gobiensis: insights into the extreme environmental adaptations.</title>
        <authorList>
            <person name="Yuan M."/>
            <person name="Chen M."/>
            <person name="Zhang W."/>
            <person name="Lu W."/>
            <person name="Wang J."/>
            <person name="Yang M."/>
            <person name="Zhao P."/>
            <person name="Tang R."/>
            <person name="Li X."/>
            <person name="Hao Y."/>
            <person name="Zhou Z."/>
            <person name="Zhan Y."/>
            <person name="Yu H."/>
            <person name="Teng C."/>
            <person name="Yan Y."/>
            <person name="Ping S."/>
            <person name="Wang Y."/>
            <person name="Lin M."/>
        </authorList>
    </citation>
    <scope>NUCLEOTIDE SEQUENCE [LARGE SCALE GENOMIC DNA]</scope>
    <source>
        <strain evidence="2 3">I-0</strain>
    </source>
</reference>
<dbReference type="HOGENOM" id="CLU_030559_0_0_0"/>
<dbReference type="PATRIC" id="fig|745776.4.peg.818"/>
<dbReference type="SUPFAM" id="SSF53300">
    <property type="entry name" value="vWA-like"/>
    <property type="match status" value="1"/>
</dbReference>
<dbReference type="Proteomes" id="UP000007575">
    <property type="component" value="Chromosome"/>
</dbReference>
<dbReference type="CDD" id="cd06974">
    <property type="entry name" value="TerD_like"/>
    <property type="match status" value="1"/>
</dbReference>
<dbReference type="Pfam" id="PF02342">
    <property type="entry name" value="TerD"/>
    <property type="match status" value="1"/>
</dbReference>
<dbReference type="InterPro" id="IPR019303">
    <property type="entry name" value="vWA_TerF_C"/>
</dbReference>
<dbReference type="SMART" id="SM00327">
    <property type="entry name" value="VWA"/>
    <property type="match status" value="1"/>
</dbReference>
<dbReference type="PANTHER" id="PTHR32097">
    <property type="entry name" value="CAMP-BINDING PROTEIN 1-RELATED"/>
    <property type="match status" value="1"/>
</dbReference>
<dbReference type="AlphaFoldDB" id="H8GXZ4"/>
<keyword evidence="3" id="KW-1185">Reference proteome</keyword>
<dbReference type="InterPro" id="IPR051324">
    <property type="entry name" value="Stress/Tellurium_Resist"/>
</dbReference>
<evidence type="ECO:0000313" key="3">
    <source>
        <dbReference type="Proteomes" id="UP000007575"/>
    </source>
</evidence>
<feature type="domain" description="VWFA" evidence="1">
    <location>
        <begin position="226"/>
        <end position="394"/>
    </location>
</feature>
<gene>
    <name evidence="2" type="ordered locus">DGo_CA0799</name>
</gene>
<proteinExistence type="predicted"/>
<dbReference type="CDD" id="cd00198">
    <property type="entry name" value="vWFA"/>
    <property type="match status" value="1"/>
</dbReference>
<dbReference type="RefSeq" id="WP_014684209.1">
    <property type="nucleotide sequence ID" value="NC_017790.1"/>
</dbReference>
<dbReference type="InterPro" id="IPR036465">
    <property type="entry name" value="vWFA_dom_sf"/>
</dbReference>
<name>H8GXZ4_DEIGI</name>
<dbReference type="Pfam" id="PF10138">
    <property type="entry name" value="vWA-TerF-like"/>
    <property type="match status" value="1"/>
</dbReference>
<sequence>MQTFQTGQKSPLAALTPATRLSLSARVTGPAAEYDLILFGLDEAGRLSDDRYMVFYNQPRSPEGALSVQGSGSERVFGLDLAALPAGVRRLSLAVTTDQGDLSQMQAADVTLSADGVPLLTYRVTGRELSGEKALMLLDVYFKDVWRVGAVGQGFAGGLDALVRHFGGEVADAPPAPGPAVPTPVSLAKERQRVLLEKAERTQPQLVSLIKTASVSLEKRGLGEARYRVNLVLDISASMYDEYRSGAVQALAERALALATRLDDDGEVEVYLFGIKAHRGGPLSLDNVAGFVDRLGVRLEGGTHYSPVMTLVREDARAARAALPTLVLFITDGGTSNRDAVVRQMTEASREPVFWKFMGIDQGGVDFDFLTKLDDLRGRTVDNADFFCLPSPIRVPDPQLFELLVNELDTWQTAARRQGILR</sequence>
<dbReference type="KEGG" id="dgo:DGo_CA0799"/>
<dbReference type="STRING" id="745776.DGo_CA0799"/>
<evidence type="ECO:0000313" key="2">
    <source>
        <dbReference type="EMBL" id="AFD24726.1"/>
    </source>
</evidence>
<dbReference type="eggNOG" id="COG2304">
    <property type="taxonomic scope" value="Bacteria"/>
</dbReference>